<accession>A0A1Y1I5K4</accession>
<sequence>MEQTATAGHQQPQRLVAENGRGVRTCPPWTKATEQSRPASVYFRPSIPDLNPLEVGEAREEPGEPTSQYKAALGSSMAPISAPPHKLRVNAKLFLLNLVRKPILLKVSVCLLIAPEKCRTELPKRQLGEASGRPGARTRIRD</sequence>
<keyword evidence="3" id="KW-1185">Reference proteome</keyword>
<dbReference type="EMBL" id="DF237226">
    <property type="protein sequence ID" value="GAQ86235.1"/>
    <property type="molecule type" value="Genomic_DNA"/>
</dbReference>
<feature type="region of interest" description="Disordered" evidence="1">
    <location>
        <begin position="1"/>
        <end position="38"/>
    </location>
</feature>
<evidence type="ECO:0000256" key="1">
    <source>
        <dbReference type="SAM" id="MobiDB-lite"/>
    </source>
</evidence>
<organism evidence="2 3">
    <name type="scientific">Klebsormidium nitens</name>
    <name type="common">Green alga</name>
    <name type="synonym">Ulothrix nitens</name>
    <dbReference type="NCBI Taxonomy" id="105231"/>
    <lineage>
        <taxon>Eukaryota</taxon>
        <taxon>Viridiplantae</taxon>
        <taxon>Streptophyta</taxon>
        <taxon>Klebsormidiophyceae</taxon>
        <taxon>Klebsormidiales</taxon>
        <taxon>Klebsormidiaceae</taxon>
        <taxon>Klebsormidium</taxon>
    </lineage>
</organism>
<evidence type="ECO:0000313" key="3">
    <source>
        <dbReference type="Proteomes" id="UP000054558"/>
    </source>
</evidence>
<gene>
    <name evidence="2" type="ORF">KFL_002770120</name>
</gene>
<dbReference type="AlphaFoldDB" id="A0A1Y1I5K4"/>
<dbReference type="Proteomes" id="UP000054558">
    <property type="component" value="Unassembled WGS sequence"/>
</dbReference>
<name>A0A1Y1I5K4_KLENI</name>
<proteinExistence type="predicted"/>
<protein>
    <submittedName>
        <fullName evidence="2">Uncharacterized protein</fullName>
    </submittedName>
</protein>
<evidence type="ECO:0000313" key="2">
    <source>
        <dbReference type="EMBL" id="GAQ86235.1"/>
    </source>
</evidence>
<reference evidence="2 3" key="1">
    <citation type="journal article" date="2014" name="Nat. Commun.">
        <title>Klebsormidium flaccidum genome reveals primary factors for plant terrestrial adaptation.</title>
        <authorList>
            <person name="Hori K."/>
            <person name="Maruyama F."/>
            <person name="Fujisawa T."/>
            <person name="Togashi T."/>
            <person name="Yamamoto N."/>
            <person name="Seo M."/>
            <person name="Sato S."/>
            <person name="Yamada T."/>
            <person name="Mori H."/>
            <person name="Tajima N."/>
            <person name="Moriyama T."/>
            <person name="Ikeuchi M."/>
            <person name="Watanabe M."/>
            <person name="Wada H."/>
            <person name="Kobayashi K."/>
            <person name="Saito M."/>
            <person name="Masuda T."/>
            <person name="Sasaki-Sekimoto Y."/>
            <person name="Mashiguchi K."/>
            <person name="Awai K."/>
            <person name="Shimojima M."/>
            <person name="Masuda S."/>
            <person name="Iwai M."/>
            <person name="Nobusawa T."/>
            <person name="Narise T."/>
            <person name="Kondo S."/>
            <person name="Saito H."/>
            <person name="Sato R."/>
            <person name="Murakawa M."/>
            <person name="Ihara Y."/>
            <person name="Oshima-Yamada Y."/>
            <person name="Ohtaka K."/>
            <person name="Satoh M."/>
            <person name="Sonobe K."/>
            <person name="Ishii M."/>
            <person name="Ohtani R."/>
            <person name="Kanamori-Sato M."/>
            <person name="Honoki R."/>
            <person name="Miyazaki D."/>
            <person name="Mochizuki H."/>
            <person name="Umetsu J."/>
            <person name="Higashi K."/>
            <person name="Shibata D."/>
            <person name="Kamiya Y."/>
            <person name="Sato N."/>
            <person name="Nakamura Y."/>
            <person name="Tabata S."/>
            <person name="Ida S."/>
            <person name="Kurokawa K."/>
            <person name="Ohta H."/>
        </authorList>
    </citation>
    <scope>NUCLEOTIDE SEQUENCE [LARGE SCALE GENOMIC DNA]</scope>
    <source>
        <strain evidence="2 3">NIES-2285</strain>
    </source>
</reference>
<feature type="compositionally biased region" description="Polar residues" evidence="1">
    <location>
        <begin position="1"/>
        <end position="13"/>
    </location>
</feature>